<dbReference type="InterPro" id="IPR000014">
    <property type="entry name" value="PAS"/>
</dbReference>
<dbReference type="RefSeq" id="WP_084002978.1">
    <property type="nucleotide sequence ID" value="NZ_MCRI01000011.1"/>
</dbReference>
<sequence>MKKNLPITNSEVPYPEGEEIISTTSLKGIITSFNNTFQKISGFEADELINKNHNVIRHPEMPPAAFDDLWKAMKSIIIGWALLKIALKMVIIIGLMAM</sequence>
<name>A0A1E3GUB3_9GAMM</name>
<proteinExistence type="predicted"/>
<organism evidence="3 4">
    <name type="scientific">Methylophaga muralis</name>
    <dbReference type="NCBI Taxonomy" id="291169"/>
    <lineage>
        <taxon>Bacteria</taxon>
        <taxon>Pseudomonadati</taxon>
        <taxon>Pseudomonadota</taxon>
        <taxon>Gammaproteobacteria</taxon>
        <taxon>Thiotrichales</taxon>
        <taxon>Piscirickettsiaceae</taxon>
        <taxon>Methylophaga</taxon>
    </lineage>
</organism>
<gene>
    <name evidence="3" type="primary">aer</name>
    <name evidence="3" type="ORF">A9E74_01345</name>
</gene>
<keyword evidence="4" id="KW-1185">Reference proteome</keyword>
<protein>
    <submittedName>
        <fullName evidence="3">Aerotaxis receptor</fullName>
    </submittedName>
</protein>
<dbReference type="PROSITE" id="PS50112">
    <property type="entry name" value="PAS"/>
    <property type="match status" value="1"/>
</dbReference>
<dbReference type="InterPro" id="IPR035965">
    <property type="entry name" value="PAS-like_dom_sf"/>
</dbReference>
<dbReference type="CDD" id="cd00130">
    <property type="entry name" value="PAS"/>
    <property type="match status" value="1"/>
</dbReference>
<feature type="transmembrane region" description="Helical" evidence="1">
    <location>
        <begin position="76"/>
        <end position="97"/>
    </location>
</feature>
<dbReference type="EMBL" id="MCRI01000011">
    <property type="protein sequence ID" value="ODN66951.1"/>
    <property type="molecule type" value="Genomic_DNA"/>
</dbReference>
<dbReference type="SUPFAM" id="SSF55785">
    <property type="entry name" value="PYP-like sensor domain (PAS domain)"/>
    <property type="match status" value="1"/>
</dbReference>
<accession>A0A1E3GUB3</accession>
<keyword evidence="1" id="KW-0472">Membrane</keyword>
<reference evidence="3 4" key="1">
    <citation type="submission" date="2016-07" db="EMBL/GenBank/DDBJ databases">
        <title>Draft Genome Sequence of Methylophaga muralis Bur 1.</title>
        <authorList>
            <person name="Vasilenko O.V."/>
            <person name="Doronina N.V."/>
            <person name="Shmareva M.N."/>
            <person name="Tarlachkov S.V."/>
            <person name="Mustakhimov I."/>
            <person name="Trotsenko Y.A."/>
        </authorList>
    </citation>
    <scope>NUCLEOTIDE SEQUENCE [LARGE SCALE GENOMIC DNA]</scope>
    <source>
        <strain evidence="3 4">Bur 1</strain>
    </source>
</reference>
<evidence type="ECO:0000259" key="2">
    <source>
        <dbReference type="PROSITE" id="PS50112"/>
    </source>
</evidence>
<dbReference type="AlphaFoldDB" id="A0A1E3GUB3"/>
<evidence type="ECO:0000313" key="4">
    <source>
        <dbReference type="Proteomes" id="UP000094379"/>
    </source>
</evidence>
<comment type="caution">
    <text evidence="3">The sequence shown here is derived from an EMBL/GenBank/DDBJ whole genome shotgun (WGS) entry which is preliminary data.</text>
</comment>
<dbReference type="STRING" id="291169.A9E74_01345"/>
<keyword evidence="3" id="KW-0675">Receptor</keyword>
<evidence type="ECO:0000313" key="3">
    <source>
        <dbReference type="EMBL" id="ODN66951.1"/>
    </source>
</evidence>
<dbReference type="Proteomes" id="UP000094379">
    <property type="component" value="Unassembled WGS sequence"/>
</dbReference>
<evidence type="ECO:0000256" key="1">
    <source>
        <dbReference type="SAM" id="Phobius"/>
    </source>
</evidence>
<feature type="domain" description="PAS" evidence="2">
    <location>
        <begin position="21"/>
        <end position="60"/>
    </location>
</feature>
<keyword evidence="1" id="KW-0812">Transmembrane</keyword>
<dbReference type="NCBIfam" id="TIGR00229">
    <property type="entry name" value="sensory_box"/>
    <property type="match status" value="1"/>
</dbReference>
<keyword evidence="1" id="KW-1133">Transmembrane helix</keyword>
<dbReference type="Gene3D" id="3.30.450.20">
    <property type="entry name" value="PAS domain"/>
    <property type="match status" value="1"/>
</dbReference>